<dbReference type="PANTHER" id="PTHR21174:SF0">
    <property type="entry name" value="HD PHOSPHOHYDROLASE FAMILY PROTEIN-RELATED"/>
    <property type="match status" value="1"/>
</dbReference>
<dbReference type="Gene3D" id="1.10.3210.10">
    <property type="entry name" value="Hypothetical protein af1432"/>
    <property type="match status" value="1"/>
</dbReference>
<evidence type="ECO:0000313" key="2">
    <source>
        <dbReference type="Proteomes" id="UP000287853"/>
    </source>
</evidence>
<protein>
    <submittedName>
        <fullName evidence="1">Putative metal-dependent phosphohydrolase, HD superfamily</fullName>
    </submittedName>
</protein>
<dbReference type="GO" id="GO:0016787">
    <property type="term" value="F:hydrolase activity"/>
    <property type="evidence" value="ECO:0007669"/>
    <property type="project" value="UniProtKB-KW"/>
</dbReference>
<dbReference type="SUPFAM" id="SSF109604">
    <property type="entry name" value="HD-domain/PDEase-like"/>
    <property type="match status" value="1"/>
</dbReference>
<organism evidence="1 2">
    <name type="scientific">Candidatus Electrothrix aarhusensis</name>
    <dbReference type="NCBI Taxonomy" id="1859131"/>
    <lineage>
        <taxon>Bacteria</taxon>
        <taxon>Pseudomonadati</taxon>
        <taxon>Thermodesulfobacteriota</taxon>
        <taxon>Desulfobulbia</taxon>
        <taxon>Desulfobulbales</taxon>
        <taxon>Desulfobulbaceae</taxon>
        <taxon>Candidatus Electrothrix</taxon>
    </lineage>
</organism>
<sequence>MFHQDNLSYSLSQIGAQSSFSIFDKLKAVYTEPGRYYHTDKHVGECLAHLQPLRHQATRPAEIEVALWFHDAVYDTRRTDNEERSAEWAVKFLRASKVGQAIRDRIARLIMVTQTHDPYDADTALMTGIDLSILGTQPHLFEQYDADIRREYSWVPAEQFRQGRVQALNNFLERAEIYKTSYFLANYEQQARLNLRHKIEQVSSGLLP</sequence>
<dbReference type="PIRSF" id="PIRSF035170">
    <property type="entry name" value="HD_phosphohydro"/>
    <property type="match status" value="1"/>
</dbReference>
<dbReference type="Proteomes" id="UP000287853">
    <property type="component" value="Unassembled WGS sequence"/>
</dbReference>
<name>A0A3S3SMU5_9BACT</name>
<accession>A0A3S3SMU5</accession>
<dbReference type="InterPro" id="IPR009218">
    <property type="entry name" value="HD_phosphohydro"/>
</dbReference>
<comment type="caution">
    <text evidence="1">The sequence shown here is derived from an EMBL/GenBank/DDBJ whole genome shotgun (WGS) entry which is preliminary data.</text>
</comment>
<evidence type="ECO:0000313" key="1">
    <source>
        <dbReference type="EMBL" id="RWX46181.1"/>
    </source>
</evidence>
<dbReference type="AlphaFoldDB" id="A0A3S3SMU5"/>
<dbReference type="PANTHER" id="PTHR21174">
    <property type="match status" value="1"/>
</dbReference>
<dbReference type="EMBL" id="MTKO01000068">
    <property type="protein sequence ID" value="RWX46181.1"/>
    <property type="molecule type" value="Genomic_DNA"/>
</dbReference>
<gene>
    <name evidence="1" type="ORF">H206_00353</name>
</gene>
<proteinExistence type="predicted"/>
<reference evidence="1 2" key="1">
    <citation type="submission" date="2017-01" db="EMBL/GenBank/DDBJ databases">
        <title>The cable genome- insights into the physiology and evolution of filamentous bacteria capable of sulfide oxidation via long distance electron transfer.</title>
        <authorList>
            <person name="Schreiber L."/>
            <person name="Bjerg J.T."/>
            <person name="Boggild A."/>
            <person name="Van De Vossenberg J."/>
            <person name="Meysman F."/>
            <person name="Nielsen L.P."/>
            <person name="Schramm A."/>
            <person name="Kjeldsen K.U."/>
        </authorList>
    </citation>
    <scope>NUCLEOTIDE SEQUENCE [LARGE SCALE GENOMIC DNA]</scope>
    <source>
        <strain evidence="1">MCF</strain>
    </source>
</reference>
<keyword evidence="1" id="KW-0378">Hydrolase</keyword>
<keyword evidence="2" id="KW-1185">Reference proteome</keyword>